<sequence>MSQKNIELLIDLGTTLLVVLLGWIAIRIILRIEKKALERSNLDEALYLFILKSTRIILWIVLIVSVLPMLGISPASLVAVLGAGGAAIALALKDSLGNVAGGIIILMNKPFNKDDTIEVSGTIGVVDAIDLLTTKLHTFDNKVVTIPNGTITTSILTNYSREQMRRVDCTFGISYQADIGKAKEILLAVAERCPKAQKEPEFVIGVSSHGDHAILMDLKVWCSTEDYFDVKYYLEENVKIAFDQAGIEIPYPQVDIHIIQ</sequence>
<reference evidence="11 12" key="1">
    <citation type="submission" date="2018-08" db="EMBL/GenBank/DDBJ databases">
        <title>Murine metabolic-syndrome-specific gut microbial biobank.</title>
        <authorList>
            <person name="Liu C."/>
        </authorList>
    </citation>
    <scope>NUCLEOTIDE SEQUENCE [LARGE SCALE GENOMIC DNA]</scope>
    <source>
        <strain evidence="11 12">28</strain>
    </source>
</reference>
<name>A0A845QMJ6_9FIRM</name>
<dbReference type="InterPro" id="IPR011066">
    <property type="entry name" value="MscS_channel_C_sf"/>
</dbReference>
<dbReference type="InterPro" id="IPR045275">
    <property type="entry name" value="MscS_archaea/bacteria_type"/>
</dbReference>
<dbReference type="Gene3D" id="3.30.70.100">
    <property type="match status" value="1"/>
</dbReference>
<organism evidence="11 12">
    <name type="scientific">Anaerotruncus colihominis</name>
    <dbReference type="NCBI Taxonomy" id="169435"/>
    <lineage>
        <taxon>Bacteria</taxon>
        <taxon>Bacillati</taxon>
        <taxon>Bacillota</taxon>
        <taxon>Clostridia</taxon>
        <taxon>Eubacteriales</taxon>
        <taxon>Oscillospiraceae</taxon>
        <taxon>Anaerotruncus</taxon>
    </lineage>
</organism>
<dbReference type="GO" id="GO:0005886">
    <property type="term" value="C:plasma membrane"/>
    <property type="evidence" value="ECO:0007669"/>
    <property type="project" value="UniProtKB-SubCell"/>
</dbReference>
<dbReference type="SUPFAM" id="SSF50182">
    <property type="entry name" value="Sm-like ribonucleoproteins"/>
    <property type="match status" value="1"/>
</dbReference>
<dbReference type="Pfam" id="PF21082">
    <property type="entry name" value="MS_channel_3rd"/>
    <property type="match status" value="1"/>
</dbReference>
<evidence type="ECO:0000256" key="4">
    <source>
        <dbReference type="ARBA" id="ARBA00022692"/>
    </source>
</evidence>
<dbReference type="EMBL" id="QXWK01000024">
    <property type="protein sequence ID" value="NBH62405.1"/>
    <property type="molecule type" value="Genomic_DNA"/>
</dbReference>
<dbReference type="SUPFAM" id="SSF82861">
    <property type="entry name" value="Mechanosensitive channel protein MscS (YggB), transmembrane region"/>
    <property type="match status" value="1"/>
</dbReference>
<evidence type="ECO:0000313" key="12">
    <source>
        <dbReference type="Proteomes" id="UP000446866"/>
    </source>
</evidence>
<dbReference type="Gene3D" id="1.10.287.1260">
    <property type="match status" value="1"/>
</dbReference>
<dbReference type="Proteomes" id="UP000446866">
    <property type="component" value="Unassembled WGS sequence"/>
</dbReference>
<dbReference type="Pfam" id="PF21088">
    <property type="entry name" value="MS_channel_1st"/>
    <property type="match status" value="1"/>
</dbReference>
<gene>
    <name evidence="11" type="ORF">D0435_12160</name>
</gene>
<dbReference type="Pfam" id="PF00924">
    <property type="entry name" value="MS_channel_2nd"/>
    <property type="match status" value="1"/>
</dbReference>
<feature type="domain" description="Mechanosensitive ion channel MscS C-terminal" evidence="9">
    <location>
        <begin position="167"/>
        <end position="249"/>
    </location>
</feature>
<evidence type="ECO:0000256" key="2">
    <source>
        <dbReference type="ARBA" id="ARBA00008017"/>
    </source>
</evidence>
<dbReference type="AlphaFoldDB" id="A0A845QMJ6"/>
<dbReference type="GO" id="GO:0008381">
    <property type="term" value="F:mechanosensitive monoatomic ion channel activity"/>
    <property type="evidence" value="ECO:0007669"/>
    <property type="project" value="InterPro"/>
</dbReference>
<dbReference type="InterPro" id="IPR011014">
    <property type="entry name" value="MscS_channel_TM-2"/>
</dbReference>
<keyword evidence="3" id="KW-1003">Cell membrane</keyword>
<evidence type="ECO:0000256" key="3">
    <source>
        <dbReference type="ARBA" id="ARBA00022475"/>
    </source>
</evidence>
<comment type="subcellular location">
    <subcellularLocation>
        <location evidence="1">Cell membrane</location>
        <topology evidence="1">Multi-pass membrane protein</topology>
    </subcellularLocation>
</comment>
<protein>
    <submittedName>
        <fullName evidence="11">Mechanosensitive ion channel family protein</fullName>
    </submittedName>
</protein>
<evidence type="ECO:0000256" key="1">
    <source>
        <dbReference type="ARBA" id="ARBA00004651"/>
    </source>
</evidence>
<keyword evidence="4 7" id="KW-0812">Transmembrane</keyword>
<feature type="domain" description="Mechanosensitive ion channel transmembrane helices 2/3" evidence="10">
    <location>
        <begin position="54"/>
        <end position="93"/>
    </location>
</feature>
<comment type="caution">
    <text evidence="11">The sequence shown here is derived from an EMBL/GenBank/DDBJ whole genome shotgun (WGS) entry which is preliminary data.</text>
</comment>
<dbReference type="RefSeq" id="WP_160202690.1">
    <property type="nucleotide sequence ID" value="NZ_QXWK01000024.1"/>
</dbReference>
<evidence type="ECO:0000256" key="6">
    <source>
        <dbReference type="ARBA" id="ARBA00023136"/>
    </source>
</evidence>
<keyword evidence="12" id="KW-1185">Reference proteome</keyword>
<dbReference type="Gene3D" id="2.30.30.60">
    <property type="match status" value="1"/>
</dbReference>
<keyword evidence="5 7" id="KW-1133">Transmembrane helix</keyword>
<accession>A0A845QMJ6</accession>
<dbReference type="PANTHER" id="PTHR30221">
    <property type="entry name" value="SMALL-CONDUCTANCE MECHANOSENSITIVE CHANNEL"/>
    <property type="match status" value="1"/>
</dbReference>
<dbReference type="InterPro" id="IPR006685">
    <property type="entry name" value="MscS_channel_2nd"/>
</dbReference>
<evidence type="ECO:0000259" key="8">
    <source>
        <dbReference type="Pfam" id="PF00924"/>
    </source>
</evidence>
<proteinExistence type="inferred from homology"/>
<evidence type="ECO:0000259" key="10">
    <source>
        <dbReference type="Pfam" id="PF21088"/>
    </source>
</evidence>
<dbReference type="PANTHER" id="PTHR30221:SF1">
    <property type="entry name" value="SMALL-CONDUCTANCE MECHANOSENSITIVE CHANNEL"/>
    <property type="match status" value="1"/>
</dbReference>
<evidence type="ECO:0000256" key="7">
    <source>
        <dbReference type="SAM" id="Phobius"/>
    </source>
</evidence>
<dbReference type="InterPro" id="IPR023408">
    <property type="entry name" value="MscS_beta-dom_sf"/>
</dbReference>
<dbReference type="SUPFAM" id="SSF82689">
    <property type="entry name" value="Mechanosensitive channel protein MscS (YggB), C-terminal domain"/>
    <property type="match status" value="1"/>
</dbReference>
<dbReference type="InterPro" id="IPR049142">
    <property type="entry name" value="MS_channel_1st"/>
</dbReference>
<keyword evidence="6 7" id="KW-0472">Membrane</keyword>
<evidence type="ECO:0000256" key="5">
    <source>
        <dbReference type="ARBA" id="ARBA00022989"/>
    </source>
</evidence>
<evidence type="ECO:0000259" key="9">
    <source>
        <dbReference type="Pfam" id="PF21082"/>
    </source>
</evidence>
<comment type="similarity">
    <text evidence="2">Belongs to the MscS (TC 1.A.23) family.</text>
</comment>
<dbReference type="InterPro" id="IPR049278">
    <property type="entry name" value="MS_channel_C"/>
</dbReference>
<feature type="transmembrane region" description="Helical" evidence="7">
    <location>
        <begin position="6"/>
        <end position="26"/>
    </location>
</feature>
<evidence type="ECO:0000313" key="11">
    <source>
        <dbReference type="EMBL" id="NBH62405.1"/>
    </source>
</evidence>
<feature type="domain" description="Mechanosensitive ion channel MscS" evidence="8">
    <location>
        <begin position="94"/>
        <end position="161"/>
    </location>
</feature>
<dbReference type="InterPro" id="IPR010920">
    <property type="entry name" value="LSM_dom_sf"/>
</dbReference>